<dbReference type="PANTHER" id="PTHR30441">
    <property type="entry name" value="DUF748 DOMAIN-CONTAINING PROTEIN"/>
    <property type="match status" value="1"/>
</dbReference>
<dbReference type="GO" id="GO:0005886">
    <property type="term" value="C:plasma membrane"/>
    <property type="evidence" value="ECO:0007669"/>
    <property type="project" value="TreeGrafter"/>
</dbReference>
<evidence type="ECO:0000313" key="4">
    <source>
        <dbReference type="EMBL" id="RCX04894.1"/>
    </source>
</evidence>
<keyword evidence="3" id="KW-0472">Membrane</keyword>
<dbReference type="PANTHER" id="PTHR30441:SF8">
    <property type="entry name" value="DUF748 DOMAIN-CONTAINING PROTEIN"/>
    <property type="match status" value="1"/>
</dbReference>
<dbReference type="GO" id="GO:0090313">
    <property type="term" value="P:regulation of protein targeting to membrane"/>
    <property type="evidence" value="ECO:0007669"/>
    <property type="project" value="TreeGrafter"/>
</dbReference>
<gene>
    <name evidence="4" type="ORF">DES35_101164</name>
</gene>
<feature type="region of interest" description="Disordered" evidence="2">
    <location>
        <begin position="914"/>
        <end position="936"/>
    </location>
</feature>
<proteinExistence type="predicted"/>
<comment type="caution">
    <text evidence="4">The sequence shown here is derived from an EMBL/GenBank/DDBJ whole genome shotgun (WGS) entry which is preliminary data.</text>
</comment>
<evidence type="ECO:0000256" key="3">
    <source>
        <dbReference type="SAM" id="Phobius"/>
    </source>
</evidence>
<organism evidence="4 5">
    <name type="scientific">Schleiferia thermophila</name>
    <dbReference type="NCBI Taxonomy" id="884107"/>
    <lineage>
        <taxon>Bacteria</taxon>
        <taxon>Pseudomonadati</taxon>
        <taxon>Bacteroidota</taxon>
        <taxon>Flavobacteriia</taxon>
        <taxon>Flavobacteriales</taxon>
        <taxon>Schleiferiaceae</taxon>
        <taxon>Schleiferia</taxon>
    </lineage>
</organism>
<evidence type="ECO:0000313" key="5">
    <source>
        <dbReference type="Proteomes" id="UP000253517"/>
    </source>
</evidence>
<dbReference type="CDD" id="cd06503">
    <property type="entry name" value="ATP-synt_Fo_b"/>
    <property type="match status" value="1"/>
</dbReference>
<evidence type="ECO:0000256" key="1">
    <source>
        <dbReference type="SAM" id="Coils"/>
    </source>
</evidence>
<keyword evidence="1" id="KW-0175">Coiled coil</keyword>
<dbReference type="EMBL" id="QPJS01000001">
    <property type="protein sequence ID" value="RCX04894.1"/>
    <property type="molecule type" value="Genomic_DNA"/>
</dbReference>
<name>A0A369ABV2_9FLAO</name>
<keyword evidence="5" id="KW-1185">Reference proteome</keyword>
<feature type="compositionally biased region" description="Polar residues" evidence="2">
    <location>
        <begin position="914"/>
        <end position="926"/>
    </location>
</feature>
<feature type="transmembrane region" description="Helical" evidence="3">
    <location>
        <begin position="7"/>
        <end position="26"/>
    </location>
</feature>
<dbReference type="Proteomes" id="UP000253517">
    <property type="component" value="Unassembled WGS sequence"/>
</dbReference>
<dbReference type="AlphaFoldDB" id="A0A369ABV2"/>
<keyword evidence="3" id="KW-1133">Transmembrane helix</keyword>
<feature type="coiled-coil region" evidence="1">
    <location>
        <begin position="799"/>
        <end position="913"/>
    </location>
</feature>
<dbReference type="InterPro" id="IPR052894">
    <property type="entry name" value="AsmA-related"/>
</dbReference>
<dbReference type="RefSeq" id="WP_114365541.1">
    <property type="nucleotide sequence ID" value="NZ_BHZF01000001.1"/>
</dbReference>
<accession>A0A369ABV2</accession>
<keyword evidence="3" id="KW-0812">Transmembrane</keyword>
<protein>
    <submittedName>
        <fullName evidence="4">AsmA-like protein</fullName>
    </submittedName>
</protein>
<sequence>MKRAGKLLLILFGIIGVSVVVIPLIFKDQIINKFKEEVNKQLLADVDFGRFKLSLIRDFPNLHFGVEDFVVTGRDTFAGIELARIGDFRISLDLLSVFKGEQFKIRKIGVENANIHLIVLDSATANYLILPTSEEEEIPTEDTISTSFNLALKKYYFKNINLIYEDRLAGIYTEINHLNHEGKGDFTEEIVNLSTSTKIDELTFKSDGIALLSRVAVASDFDIKINQNTMEFSFGDNFLELNDLRLNFKGVIRMPDENIETDVEFDTPNSSFKSIISLIPAIYYQDFAKLTARGTASLTGKVQGTFNSEQEIYPKFNILLTIRDGYFKYPDLPAAVEAVNTDFRITNPGGSLDNTLLTIPGFSMKLADNPIEAALMVSTPISDPFIDFMFNGKLDLGTISKLVPIDKSVELKGLMDAGLTLKAKLSDIESERYDKVVAEGRVLVRDFLFKDPAALALPVSISKAKVVAQPEHFRLEELSMAIGQSDIRATGRFDNLLSYVFKDTSLFGRFDVSSKIFDLNELANISTDTAAASATEGTEEDYIRLPDQIDFTLTASADRVLFSDFDIGNFTGTVTLSDQKAIMNNVQMELVGGRVLLSGFYDSKLPVPVFDFSLNLENFGIQQSFQTFSTAKALAPIAKNSEGQFNVAFKISGPLNRDMTPDLTKITSAGSIKTNNILLRSDALAQIGSFLRNQDYSTLTLRDANISFKIENGRVFVTPFQVKTGQVTGTISGSNGLDQTLDYDMELKIPGSAVRADQLLASLGGKAPQTIDLRVKITGTYTNPKVSTTLGNVVGDLVTQVKEKIKETAEQKVEDLKQQINAEAERIMADARAQAERIMNQAQQQADKVRADARAAADKVRAEGRAQAQRLRDEAKGNIVKERAANEAARRLEQEAENNARKIELEADRRAEQLVQQAREQSNQILTEAENKARVK</sequence>
<evidence type="ECO:0000256" key="2">
    <source>
        <dbReference type="SAM" id="MobiDB-lite"/>
    </source>
</evidence>
<reference evidence="4 5" key="1">
    <citation type="submission" date="2018-07" db="EMBL/GenBank/DDBJ databases">
        <title>Genomic Encyclopedia of Type Strains, Phase IV (KMG-IV): sequencing the most valuable type-strain genomes for metagenomic binning, comparative biology and taxonomic classification.</title>
        <authorList>
            <person name="Goeker M."/>
        </authorList>
    </citation>
    <scope>NUCLEOTIDE SEQUENCE [LARGE SCALE GENOMIC DNA]</scope>
    <source>
        <strain evidence="4 5">DSM 21410</strain>
    </source>
</reference>